<feature type="transmembrane region" description="Helical" evidence="1">
    <location>
        <begin position="119"/>
        <end position="141"/>
    </location>
</feature>
<reference evidence="2" key="1">
    <citation type="submission" date="2023-07" db="EMBL/GenBank/DDBJ databases">
        <title>Chromosome-level genome assembly of Artemia franciscana.</title>
        <authorList>
            <person name="Jo E."/>
        </authorList>
    </citation>
    <scope>NUCLEOTIDE SEQUENCE</scope>
    <source>
        <tissue evidence="2">Whole body</tissue>
    </source>
</reference>
<feature type="transmembrane region" description="Helical" evidence="1">
    <location>
        <begin position="50"/>
        <end position="69"/>
    </location>
</feature>
<keyword evidence="1" id="KW-1133">Transmembrane helix</keyword>
<proteinExistence type="predicted"/>
<evidence type="ECO:0000256" key="1">
    <source>
        <dbReference type="SAM" id="Phobius"/>
    </source>
</evidence>
<sequence>HSVRVKFLLSKLAFQSDGNKDSLSRREYKSFEFAFKVPAKFVMAYDTNYIAYRCSGVFLALLGGGLLATSIVDRSLGACDNTLVDVFTGAWSGVPIIIGGFVALFIGRKASRTLLRIHMIITLLSSFALVGAVAVGVLRLLHFFENTSGLLITIGDNLIMCNGSYPGLYVNENMCRLCCTCSFDGINYNLELDAIGFMVHQISSLLFIILGLLALPSSLTSSIFFCAPKTKSQPLPLDFANQLYSNQVYAVPLPNIPHRNVDGRIHAAQFGVRT</sequence>
<comment type="caution">
    <text evidence="2">The sequence shown here is derived from an EMBL/GenBank/DDBJ whole genome shotgun (WGS) entry which is preliminary data.</text>
</comment>
<protein>
    <submittedName>
        <fullName evidence="2">Uncharacterized protein</fullName>
    </submittedName>
</protein>
<evidence type="ECO:0000313" key="3">
    <source>
        <dbReference type="Proteomes" id="UP001187531"/>
    </source>
</evidence>
<feature type="transmembrane region" description="Helical" evidence="1">
    <location>
        <begin position="89"/>
        <end position="107"/>
    </location>
</feature>
<dbReference type="Proteomes" id="UP001187531">
    <property type="component" value="Unassembled WGS sequence"/>
</dbReference>
<dbReference type="EMBL" id="JAVRJZ010000012">
    <property type="protein sequence ID" value="KAK2715915.1"/>
    <property type="molecule type" value="Genomic_DNA"/>
</dbReference>
<keyword evidence="1" id="KW-0472">Membrane</keyword>
<accession>A0AA88HQ61</accession>
<feature type="transmembrane region" description="Helical" evidence="1">
    <location>
        <begin position="205"/>
        <end position="227"/>
    </location>
</feature>
<name>A0AA88HQ61_ARTSF</name>
<keyword evidence="3" id="KW-1185">Reference proteome</keyword>
<evidence type="ECO:0000313" key="2">
    <source>
        <dbReference type="EMBL" id="KAK2715915.1"/>
    </source>
</evidence>
<keyword evidence="1" id="KW-0812">Transmembrane</keyword>
<organism evidence="2 3">
    <name type="scientific">Artemia franciscana</name>
    <name type="common">Brine shrimp</name>
    <name type="synonym">Artemia sanfranciscana</name>
    <dbReference type="NCBI Taxonomy" id="6661"/>
    <lineage>
        <taxon>Eukaryota</taxon>
        <taxon>Metazoa</taxon>
        <taxon>Ecdysozoa</taxon>
        <taxon>Arthropoda</taxon>
        <taxon>Crustacea</taxon>
        <taxon>Branchiopoda</taxon>
        <taxon>Anostraca</taxon>
        <taxon>Artemiidae</taxon>
        <taxon>Artemia</taxon>
    </lineage>
</organism>
<gene>
    <name evidence="2" type="ORF">QYM36_010476</name>
</gene>
<dbReference type="AlphaFoldDB" id="A0AA88HQ61"/>
<feature type="non-terminal residue" evidence="2">
    <location>
        <position position="1"/>
    </location>
</feature>